<name>A0A381URQ8_9ZZZZ</name>
<organism evidence="1">
    <name type="scientific">marine metagenome</name>
    <dbReference type="NCBI Taxonomy" id="408172"/>
    <lineage>
        <taxon>unclassified sequences</taxon>
        <taxon>metagenomes</taxon>
        <taxon>ecological metagenomes</taxon>
    </lineage>
</organism>
<gene>
    <name evidence="1" type="ORF">METZ01_LOCUS83699</name>
</gene>
<reference evidence="1" key="1">
    <citation type="submission" date="2018-05" db="EMBL/GenBank/DDBJ databases">
        <authorList>
            <person name="Lanie J.A."/>
            <person name="Ng W.-L."/>
            <person name="Kazmierczak K.M."/>
            <person name="Andrzejewski T.M."/>
            <person name="Davidsen T.M."/>
            <person name="Wayne K.J."/>
            <person name="Tettelin H."/>
            <person name="Glass J.I."/>
            <person name="Rusch D."/>
            <person name="Podicherti R."/>
            <person name="Tsui H.-C.T."/>
            <person name="Winkler M.E."/>
        </authorList>
    </citation>
    <scope>NUCLEOTIDE SEQUENCE</scope>
</reference>
<accession>A0A381URQ8</accession>
<sequence>MKNLKTTLWIILLIGIWSCVEKEPAVEQITFLVTTNVRGQLDPCG</sequence>
<protein>
    <submittedName>
        <fullName evidence="1">Uncharacterized protein</fullName>
    </submittedName>
</protein>
<evidence type="ECO:0000313" key="1">
    <source>
        <dbReference type="EMBL" id="SVA30845.1"/>
    </source>
</evidence>
<dbReference type="AlphaFoldDB" id="A0A381URQ8"/>
<dbReference type="EMBL" id="UINC01006995">
    <property type="protein sequence ID" value="SVA30845.1"/>
    <property type="molecule type" value="Genomic_DNA"/>
</dbReference>
<proteinExistence type="predicted"/>